<feature type="disulfide bond" evidence="1">
    <location>
        <begin position="145"/>
        <end position="208"/>
    </location>
</feature>
<dbReference type="EMBL" id="LNIX01000005">
    <property type="protein sequence ID" value="OXA53515.1"/>
    <property type="molecule type" value="Genomic_DNA"/>
</dbReference>
<dbReference type="AlphaFoldDB" id="A0A226E7E3"/>
<dbReference type="PIRSF" id="PIRSF002703">
    <property type="entry name" value="Thaumatin"/>
    <property type="match status" value="1"/>
</dbReference>
<reference evidence="3 4" key="1">
    <citation type="submission" date="2015-12" db="EMBL/GenBank/DDBJ databases">
        <title>The genome of Folsomia candida.</title>
        <authorList>
            <person name="Faddeeva A."/>
            <person name="Derks M.F."/>
            <person name="Anvar Y."/>
            <person name="Smit S."/>
            <person name="Van Straalen N."/>
            <person name="Roelofs D."/>
        </authorList>
    </citation>
    <scope>NUCLEOTIDE SEQUENCE [LARGE SCALE GENOMIC DNA]</scope>
    <source>
        <strain evidence="3 4">VU population</strain>
        <tissue evidence="3">Whole body</tissue>
    </source>
</reference>
<dbReference type="PROSITE" id="PS51367">
    <property type="entry name" value="THAUMATIN_2"/>
    <property type="match status" value="1"/>
</dbReference>
<organism evidence="3 4">
    <name type="scientific">Folsomia candida</name>
    <name type="common">Springtail</name>
    <dbReference type="NCBI Taxonomy" id="158441"/>
    <lineage>
        <taxon>Eukaryota</taxon>
        <taxon>Metazoa</taxon>
        <taxon>Ecdysozoa</taxon>
        <taxon>Arthropoda</taxon>
        <taxon>Hexapoda</taxon>
        <taxon>Collembola</taxon>
        <taxon>Entomobryomorpha</taxon>
        <taxon>Isotomoidea</taxon>
        <taxon>Isotomidae</taxon>
        <taxon>Proisotominae</taxon>
        <taxon>Folsomia</taxon>
    </lineage>
</organism>
<dbReference type="SUPFAM" id="SSF49870">
    <property type="entry name" value="Osmotin, thaumatin-like protein"/>
    <property type="match status" value="1"/>
</dbReference>
<evidence type="ECO:0000256" key="2">
    <source>
        <dbReference type="SAM" id="SignalP"/>
    </source>
</evidence>
<gene>
    <name evidence="3" type="ORF">Fcan01_10950</name>
</gene>
<dbReference type="Gene3D" id="2.60.110.10">
    <property type="entry name" value="Thaumatin"/>
    <property type="match status" value="1"/>
</dbReference>
<dbReference type="InterPro" id="IPR037176">
    <property type="entry name" value="Osmotin/thaumatin-like_sf"/>
</dbReference>
<keyword evidence="1" id="KW-1015">Disulfide bond</keyword>
<dbReference type="OMA" id="YNRCGET"/>
<comment type="caution">
    <text evidence="3">The sequence shown here is derived from an EMBL/GenBank/DDBJ whole genome shotgun (WGS) entry which is preliminary data.</text>
</comment>
<dbReference type="Pfam" id="PF00314">
    <property type="entry name" value="Thaumatin"/>
    <property type="match status" value="1"/>
</dbReference>
<dbReference type="SMART" id="SM00205">
    <property type="entry name" value="THN"/>
    <property type="match status" value="1"/>
</dbReference>
<dbReference type="PRINTS" id="PR00347">
    <property type="entry name" value="THAUMATIN"/>
</dbReference>
<protein>
    <submittedName>
        <fullName evidence="3">Thaumatin-like protein 1</fullName>
    </submittedName>
</protein>
<accession>A0A226E7E3</accession>
<proteinExistence type="predicted"/>
<evidence type="ECO:0000313" key="3">
    <source>
        <dbReference type="EMBL" id="OXA53515.1"/>
    </source>
</evidence>
<feature type="disulfide bond" evidence="1">
    <location>
        <begin position="140"/>
        <end position="225"/>
    </location>
</feature>
<feature type="chain" id="PRO_5012804837" evidence="2">
    <location>
        <begin position="20"/>
        <end position="241"/>
    </location>
</feature>
<name>A0A226E7E3_FOLCA</name>
<feature type="disulfide bond" evidence="1">
    <location>
        <begin position="29"/>
        <end position="240"/>
    </location>
</feature>
<dbReference type="STRING" id="158441.A0A226E7E3"/>
<feature type="disulfide bond" evidence="1">
    <location>
        <begin position="76"/>
        <end position="83"/>
    </location>
</feature>
<evidence type="ECO:0000256" key="1">
    <source>
        <dbReference type="PIRSR" id="PIRSR002703-1"/>
    </source>
</evidence>
<dbReference type="PANTHER" id="PTHR31013:SF2">
    <property type="entry name" value="THAUMATIN-LIKE PROTEIN"/>
    <property type="match status" value="1"/>
</dbReference>
<dbReference type="OrthoDB" id="430315at2759"/>
<feature type="signal peptide" evidence="2">
    <location>
        <begin position="1"/>
        <end position="19"/>
    </location>
</feature>
<sequence>MSIILTSFTLSTLILNTFAAHQINVINRCSETVWVGTFGDNQIPAGGGFKLNPGQRQSFSTIDGWTSGRVWGKTGCDSNGNNCVTGNSPPGGRTTLQPVTLAEFGFDKFMGLDFYDLSLVDGFNLPMAIQPFGVNLDQNCKLLRCQFNFNVCPNERNFRQFDSRGRMVACNSGCSAKREDKYCCTGPYYNNRDNCQPTEYSRLFKDQCPDSYSYAYDKKDADWACKGKSAGSSGYEITFCP</sequence>
<feature type="disulfide bond" evidence="1">
    <location>
        <begin position="174"/>
        <end position="183"/>
    </location>
</feature>
<keyword evidence="2" id="KW-0732">Signal</keyword>
<evidence type="ECO:0000313" key="4">
    <source>
        <dbReference type="Proteomes" id="UP000198287"/>
    </source>
</evidence>
<dbReference type="PANTHER" id="PTHR31013">
    <property type="entry name" value="THAUMATIN FAMILY PROTEIN-RELATED"/>
    <property type="match status" value="1"/>
</dbReference>
<dbReference type="InterPro" id="IPR001938">
    <property type="entry name" value="Thaumatin"/>
</dbReference>
<keyword evidence="4" id="KW-1185">Reference proteome</keyword>
<feature type="disulfide bond" evidence="1">
    <location>
        <begin position="152"/>
        <end position="170"/>
    </location>
</feature>
<dbReference type="Proteomes" id="UP000198287">
    <property type="component" value="Unassembled WGS sequence"/>
</dbReference>
<feature type="disulfide bond" evidence="1">
    <location>
        <begin position="184"/>
        <end position="195"/>
    </location>
</feature>